<dbReference type="PANTHER" id="PTHR46825">
    <property type="entry name" value="D-ALANYL-D-ALANINE-CARBOXYPEPTIDASE/ENDOPEPTIDASE AMPH"/>
    <property type="match status" value="1"/>
</dbReference>
<evidence type="ECO:0000259" key="1">
    <source>
        <dbReference type="Pfam" id="PF00144"/>
    </source>
</evidence>
<keyword evidence="2" id="KW-0121">Carboxypeptidase</keyword>
<dbReference type="EMBL" id="LR633967">
    <property type="protein sequence ID" value="VUX56228.1"/>
    <property type="molecule type" value="Genomic_DNA"/>
</dbReference>
<keyword evidence="2" id="KW-0378">Hydrolase</keyword>
<dbReference type="Gene3D" id="3.40.710.10">
    <property type="entry name" value="DD-peptidase/beta-lactamase superfamily"/>
    <property type="match status" value="1"/>
</dbReference>
<name>A0A7D9H574_9GAMM</name>
<dbReference type="PANTHER" id="PTHR46825:SF12">
    <property type="entry name" value="PENICILLIN-BINDING PROTEIN 4"/>
    <property type="match status" value="1"/>
</dbReference>
<protein>
    <submittedName>
        <fullName evidence="2">Putative Serine-type D-Ala-D-Ala carboxypeptidase</fullName>
        <ecNumber evidence="2">3.4.16.4</ecNumber>
    </submittedName>
</protein>
<sequence length="413" mass="44920">MDILDSNLGVTVNGRTKKEQPLLVSGLVGLIVLGICSCTQDDDVASNDSRYMSPNLDYEHSIAIQFISLVENSISQGLVEGVQFSIIEDGELLLAQGFGLADRETNRPMTADTPINVASLSKSFTAWGVLALSEHNDIDLDSSINSYLNSYQLTSEDYADADVTIGMLLSHTSGLSTPSVPVTPVTEPIPELTNILLGGSSVPRAEIKRRPGSGYVYSGAGYLLLQKMIEDQTGSTFANYMTETVLEPSGMSNSAFSLSPDIVRRTAIYYRRDGRRREPYHLPGAAGALYTTANDMARFIILYTDKGRLSRSQIIPENQFVTMLVPVTPVQISGVNVGTTKYALGHNTYETPEGIKIVFHAGGNPGLRALYIVALDGNDGFFAVVNDDRGAELLAEMMRIWGGYYSLTLHPYF</sequence>
<gene>
    <name evidence="2" type="ORF">JTBM06_V1_420006</name>
</gene>
<dbReference type="InterPro" id="IPR012338">
    <property type="entry name" value="Beta-lactam/transpept-like"/>
</dbReference>
<dbReference type="AlphaFoldDB" id="A0A7D9H574"/>
<accession>A0A7D9H574</accession>
<evidence type="ECO:0000313" key="2">
    <source>
        <dbReference type="EMBL" id="VUX56228.1"/>
    </source>
</evidence>
<dbReference type="InterPro" id="IPR001466">
    <property type="entry name" value="Beta-lactam-related"/>
</dbReference>
<reference evidence="2" key="1">
    <citation type="submission" date="2019-07" db="EMBL/GenBank/DDBJ databases">
        <authorList>
            <person name="Weber M."/>
            <person name="Kostadinov I."/>
            <person name="Kostadinov D I."/>
        </authorList>
    </citation>
    <scope>NUCLEOTIDE SEQUENCE</scope>
    <source>
        <strain evidence="2">Gfbio:sag-sample-m06:053724c1-46a9-4a36-b237-ea2bf867836b</strain>
    </source>
</reference>
<keyword evidence="2" id="KW-0645">Protease</keyword>
<dbReference type="GO" id="GO:0009002">
    <property type="term" value="F:serine-type D-Ala-D-Ala carboxypeptidase activity"/>
    <property type="evidence" value="ECO:0007669"/>
    <property type="project" value="UniProtKB-EC"/>
</dbReference>
<feature type="domain" description="Beta-lactamase-related" evidence="1">
    <location>
        <begin position="70"/>
        <end position="391"/>
    </location>
</feature>
<organism evidence="2">
    <name type="scientific">uncultured Woeseiaceae bacterium</name>
    <dbReference type="NCBI Taxonomy" id="1983305"/>
    <lineage>
        <taxon>Bacteria</taxon>
        <taxon>Pseudomonadati</taxon>
        <taxon>Pseudomonadota</taxon>
        <taxon>Gammaproteobacteria</taxon>
        <taxon>Woeseiales</taxon>
        <taxon>Woeseiaceae</taxon>
        <taxon>environmental samples</taxon>
    </lineage>
</organism>
<proteinExistence type="predicted"/>
<dbReference type="SUPFAM" id="SSF56601">
    <property type="entry name" value="beta-lactamase/transpeptidase-like"/>
    <property type="match status" value="1"/>
</dbReference>
<dbReference type="Pfam" id="PF00144">
    <property type="entry name" value="Beta-lactamase"/>
    <property type="match status" value="1"/>
</dbReference>
<dbReference type="EC" id="3.4.16.4" evidence="2"/>
<dbReference type="InterPro" id="IPR050491">
    <property type="entry name" value="AmpC-like"/>
</dbReference>